<gene>
    <name evidence="1" type="ORF">GCM10009606_43410</name>
</gene>
<comment type="caution">
    <text evidence="1">The sequence shown here is derived from an EMBL/GenBank/DDBJ whole genome shotgun (WGS) entry which is preliminary data.</text>
</comment>
<reference evidence="2" key="1">
    <citation type="journal article" date="2019" name="Int. J. Syst. Evol. Microbiol.">
        <title>The Global Catalogue of Microorganisms (GCM) 10K type strain sequencing project: providing services to taxonomists for standard genome sequencing and annotation.</title>
        <authorList>
            <consortium name="The Broad Institute Genomics Platform"/>
            <consortium name="The Broad Institute Genome Sequencing Center for Infectious Disease"/>
            <person name="Wu L."/>
            <person name="Ma J."/>
        </authorList>
    </citation>
    <scope>NUCLEOTIDE SEQUENCE [LARGE SCALE GENOMIC DNA]</scope>
    <source>
        <strain evidence="2">JCM 11813</strain>
    </source>
</reference>
<organism evidence="1 2">
    <name type="scientific">Nocardioides aquiterrae</name>
    <dbReference type="NCBI Taxonomy" id="203799"/>
    <lineage>
        <taxon>Bacteria</taxon>
        <taxon>Bacillati</taxon>
        <taxon>Actinomycetota</taxon>
        <taxon>Actinomycetes</taxon>
        <taxon>Propionibacteriales</taxon>
        <taxon>Nocardioidaceae</taxon>
        <taxon>Nocardioides</taxon>
    </lineage>
</organism>
<name>A0ABP4FAY2_9ACTN</name>
<evidence type="ECO:0000313" key="2">
    <source>
        <dbReference type="Proteomes" id="UP001499979"/>
    </source>
</evidence>
<sequence>MAVLLGLCLITVALLGWRLTATAARPDRQVSGQRDLDRRFRQLHHHPERVTFHDVENLMLSDSVPAATVARVLARSAAQHLTARTMWRWAAVHGTSRLVTVVDAGVAEDTLLDHLDAGTSPDWTMLHLFAGLATATTPAGVPLDELIDLDAVPDYDDLTFLDDLTDWSTASPDPFELRQFDNLPPITGPGLAPYRPVAEWEGDGDWPEVA</sequence>
<evidence type="ECO:0000313" key="1">
    <source>
        <dbReference type="EMBL" id="GAA1160722.1"/>
    </source>
</evidence>
<dbReference type="EMBL" id="BAAAJE010000028">
    <property type="protein sequence ID" value="GAA1160722.1"/>
    <property type="molecule type" value="Genomic_DNA"/>
</dbReference>
<keyword evidence="2" id="KW-1185">Reference proteome</keyword>
<evidence type="ECO:0008006" key="3">
    <source>
        <dbReference type="Google" id="ProtNLM"/>
    </source>
</evidence>
<proteinExistence type="predicted"/>
<accession>A0ABP4FAY2</accession>
<protein>
    <recommendedName>
        <fullName evidence="3">DUF4240 domain-containing protein</fullName>
    </recommendedName>
</protein>
<dbReference type="Proteomes" id="UP001499979">
    <property type="component" value="Unassembled WGS sequence"/>
</dbReference>